<keyword evidence="14" id="KW-0969">Cilium</keyword>
<evidence type="ECO:0000256" key="6">
    <source>
        <dbReference type="ARBA" id="ARBA00022989"/>
    </source>
</evidence>
<dbReference type="PRINTS" id="PR01009">
    <property type="entry name" value="FLGMRINGFLIF"/>
</dbReference>
<dbReference type="PIRSF" id="PIRSF004862">
    <property type="entry name" value="FliF"/>
    <property type="match status" value="1"/>
</dbReference>
<keyword evidence="14" id="KW-0966">Cell projection</keyword>
<gene>
    <name evidence="14" type="ORF">SYN_01470</name>
</gene>
<dbReference type="Gene3D" id="3.30.300.30">
    <property type="match status" value="1"/>
</dbReference>
<dbReference type="eggNOG" id="COG1766">
    <property type="taxonomic scope" value="Bacteria"/>
</dbReference>
<evidence type="ECO:0000256" key="4">
    <source>
        <dbReference type="ARBA" id="ARBA00022475"/>
    </source>
</evidence>
<evidence type="ECO:0000256" key="2">
    <source>
        <dbReference type="ARBA" id="ARBA00004651"/>
    </source>
</evidence>
<keyword evidence="5 11" id="KW-0812">Transmembrane</keyword>
<organism evidence="14 15">
    <name type="scientific">Syntrophus aciditrophicus (strain SB)</name>
    <dbReference type="NCBI Taxonomy" id="56780"/>
    <lineage>
        <taxon>Bacteria</taxon>
        <taxon>Pseudomonadati</taxon>
        <taxon>Thermodesulfobacteriota</taxon>
        <taxon>Syntrophia</taxon>
        <taxon>Syntrophales</taxon>
        <taxon>Syntrophaceae</taxon>
        <taxon>Syntrophus</taxon>
    </lineage>
</organism>
<evidence type="ECO:0000256" key="1">
    <source>
        <dbReference type="ARBA" id="ARBA00004117"/>
    </source>
</evidence>
<feature type="domain" description="Flagellar M-ring N-terminal" evidence="12">
    <location>
        <begin position="45"/>
        <end position="219"/>
    </location>
</feature>
<dbReference type="GO" id="GO:0005886">
    <property type="term" value="C:plasma membrane"/>
    <property type="evidence" value="ECO:0007669"/>
    <property type="project" value="UniProtKB-SubCell"/>
</dbReference>
<keyword evidence="7 11" id="KW-0472">Membrane</keyword>
<accession>Q2LRZ5</accession>
<feature type="transmembrane region" description="Helical" evidence="11">
    <location>
        <begin position="423"/>
        <end position="442"/>
    </location>
</feature>
<name>Q2LRZ5_SYNAS</name>
<dbReference type="Pfam" id="PF08345">
    <property type="entry name" value="YscJ_FliF_C"/>
    <property type="match status" value="1"/>
</dbReference>
<dbReference type="GO" id="GO:0009431">
    <property type="term" value="C:bacterial-type flagellum basal body, MS ring"/>
    <property type="evidence" value="ECO:0007669"/>
    <property type="project" value="InterPro"/>
</dbReference>
<feature type="domain" description="Flagellar M-ring C-terminal" evidence="13">
    <location>
        <begin position="253"/>
        <end position="395"/>
    </location>
</feature>
<dbReference type="InterPro" id="IPR000067">
    <property type="entry name" value="FlgMring_FliF"/>
</dbReference>
<dbReference type="PANTHER" id="PTHR30046:SF0">
    <property type="entry name" value="FLAGELLAR M-RING PROTEIN"/>
    <property type="match status" value="1"/>
</dbReference>
<dbReference type="AlphaFoldDB" id="Q2LRZ5"/>
<dbReference type="InterPro" id="IPR043427">
    <property type="entry name" value="YscJ/FliF"/>
</dbReference>
<evidence type="ECO:0000256" key="11">
    <source>
        <dbReference type="SAM" id="Phobius"/>
    </source>
</evidence>
<comment type="function">
    <text evidence="9">The M ring may be actively involved in energy transduction.</text>
</comment>
<dbReference type="PANTHER" id="PTHR30046">
    <property type="entry name" value="FLAGELLAR M-RING PROTEIN"/>
    <property type="match status" value="1"/>
</dbReference>
<dbReference type="RefSeq" id="WP_011416884.1">
    <property type="nucleotide sequence ID" value="NC_007759.1"/>
</dbReference>
<evidence type="ECO:0000313" key="14">
    <source>
        <dbReference type="EMBL" id="ABC76851.1"/>
    </source>
</evidence>
<evidence type="ECO:0000256" key="10">
    <source>
        <dbReference type="SAM" id="MobiDB-lite"/>
    </source>
</evidence>
<comment type="subcellular location">
    <subcellularLocation>
        <location evidence="1 9">Bacterial flagellum basal body</location>
    </subcellularLocation>
    <subcellularLocation>
        <location evidence="2">Cell membrane</location>
        <topology evidence="2">Multi-pass membrane protein</topology>
    </subcellularLocation>
</comment>
<feature type="transmembrane region" description="Helical" evidence="11">
    <location>
        <begin position="24"/>
        <end position="44"/>
    </location>
</feature>
<keyword evidence="15" id="KW-1185">Reference proteome</keyword>
<dbReference type="GO" id="GO:0003774">
    <property type="term" value="F:cytoskeletal motor activity"/>
    <property type="evidence" value="ECO:0007669"/>
    <property type="project" value="InterPro"/>
</dbReference>
<reference evidence="14 15" key="1">
    <citation type="journal article" date="2007" name="Proc. Natl. Acad. Sci. U.S.A.">
        <title>The genome of Syntrophus aciditrophicus: life at the thermodynamic limit of microbial growth.</title>
        <authorList>
            <person name="McInerney M.J."/>
            <person name="Rohlin L."/>
            <person name="Mouttaki H."/>
            <person name="Kim U."/>
            <person name="Krupp R.S."/>
            <person name="Rios-Hernandez L."/>
            <person name="Sieber J."/>
            <person name="Struchtemeyer C.G."/>
            <person name="Bhattacharyya A."/>
            <person name="Campbell J.W."/>
            <person name="Gunsalus R.P."/>
        </authorList>
    </citation>
    <scope>NUCLEOTIDE SEQUENCE [LARGE SCALE GENOMIC DNA]</scope>
    <source>
        <strain evidence="14 15">SB</strain>
    </source>
</reference>
<dbReference type="FunCoup" id="Q2LRZ5">
    <property type="interactions" value="109"/>
</dbReference>
<dbReference type="NCBIfam" id="TIGR00206">
    <property type="entry name" value="fliF"/>
    <property type="match status" value="1"/>
</dbReference>
<dbReference type="HOGENOM" id="CLU_028108_4_1_7"/>
<keyword evidence="6 11" id="KW-1133">Transmembrane helix</keyword>
<evidence type="ECO:0000259" key="12">
    <source>
        <dbReference type="Pfam" id="PF01514"/>
    </source>
</evidence>
<evidence type="ECO:0000256" key="9">
    <source>
        <dbReference type="PIRNR" id="PIRNR004862"/>
    </source>
</evidence>
<dbReference type="InterPro" id="IPR013556">
    <property type="entry name" value="Flag_M-ring_C"/>
</dbReference>
<dbReference type="EMBL" id="CP000252">
    <property type="protein sequence ID" value="ABC76851.1"/>
    <property type="molecule type" value="Genomic_DNA"/>
</dbReference>
<evidence type="ECO:0000256" key="5">
    <source>
        <dbReference type="ARBA" id="ARBA00022692"/>
    </source>
</evidence>
<dbReference type="KEGG" id="sat:SYN_01470"/>
<dbReference type="Pfam" id="PF01514">
    <property type="entry name" value="YscJ_FliF"/>
    <property type="match status" value="1"/>
</dbReference>
<feature type="region of interest" description="Disordered" evidence="10">
    <location>
        <begin position="276"/>
        <end position="312"/>
    </location>
</feature>
<evidence type="ECO:0000256" key="8">
    <source>
        <dbReference type="ARBA" id="ARBA00023143"/>
    </source>
</evidence>
<dbReference type="InParanoid" id="Q2LRZ5"/>
<evidence type="ECO:0000256" key="7">
    <source>
        <dbReference type="ARBA" id="ARBA00023136"/>
    </source>
</evidence>
<evidence type="ECO:0000313" key="15">
    <source>
        <dbReference type="Proteomes" id="UP000001933"/>
    </source>
</evidence>
<dbReference type="InterPro" id="IPR006182">
    <property type="entry name" value="FliF_N_dom"/>
</dbReference>
<evidence type="ECO:0000259" key="13">
    <source>
        <dbReference type="Pfam" id="PF08345"/>
    </source>
</evidence>
<keyword evidence="4" id="KW-1003">Cell membrane</keyword>
<dbReference type="GO" id="GO:0071973">
    <property type="term" value="P:bacterial-type flagellum-dependent cell motility"/>
    <property type="evidence" value="ECO:0007669"/>
    <property type="project" value="InterPro"/>
</dbReference>
<dbReference type="Proteomes" id="UP000001933">
    <property type="component" value="Chromosome"/>
</dbReference>
<sequence length="509" mass="56402">MNSFLRFYENLRQSFVELPPARKWSLLFVAGMTLSVLAAMVYFANRPEYKVLFSHLSSEDASSILAKLQEKKISYEINSAGDTIFVPAEKVSELRLELAGSGLPQGGGVGFEIFDQKTLGATEFEQQLNYRRALQGELGRTIKGLEEIESSRVHIALPRESLFVSEEKKPTASVTLKLKPGRSLSSSQIEGIAHLVASSVEGLNAGDVIIVDNKGNILSKLKGESGLSGLSGSQIEFQRNLEKDTAARIQSLLENVVGQGKAVVRVAADLDFRMTEKTEESYDPESPVVRSTQKQSEKSATPGKADQSTGQEKLDEIINYEINKTVSKTVMPVGEIRKLSIAVLVDGTYVKDKQGKEIYQPRSKKEIESIEELVRTSAGFSTARGDQVTVTNMPFKKLDTEDMTGGNGWFGENISTYFPLIKYLLLLVVVVLVFFFVIRPLIRGITGQVTEKVMEKEALPEDIIELTGETQSLDLLSVKERELTEIEVVKKMAVEDSKSFAELLRNWLK</sequence>
<proteinExistence type="inferred from homology"/>
<comment type="similarity">
    <text evidence="3 9">Belongs to the FliF family.</text>
</comment>
<keyword evidence="8 9" id="KW-0975">Bacterial flagellum</keyword>
<protein>
    <recommendedName>
        <fullName evidence="9">Flagellar M-ring protein</fullName>
    </recommendedName>
</protein>
<dbReference type="OrthoDB" id="9807026at2"/>
<dbReference type="STRING" id="56780.SYN_01470"/>
<dbReference type="InterPro" id="IPR045851">
    <property type="entry name" value="AMP-bd_C_sf"/>
</dbReference>
<evidence type="ECO:0000256" key="3">
    <source>
        <dbReference type="ARBA" id="ARBA00007971"/>
    </source>
</evidence>
<keyword evidence="14" id="KW-0282">Flagellum</keyword>